<proteinExistence type="predicted"/>
<comment type="caution">
    <text evidence="3">The sequence shown here is derived from an EMBL/GenBank/DDBJ whole genome shotgun (WGS) entry which is preliminary data.</text>
</comment>
<dbReference type="Pfam" id="PF17921">
    <property type="entry name" value="Integrase_H2C2"/>
    <property type="match status" value="1"/>
</dbReference>
<keyword evidence="4" id="KW-1185">Reference proteome</keyword>
<dbReference type="GO" id="GO:0003723">
    <property type="term" value="F:RNA binding"/>
    <property type="evidence" value="ECO:0007669"/>
    <property type="project" value="UniProtKB-KW"/>
</dbReference>
<dbReference type="Gene3D" id="1.10.340.70">
    <property type="match status" value="1"/>
</dbReference>
<evidence type="ECO:0000313" key="3">
    <source>
        <dbReference type="EMBL" id="MBW0501154.1"/>
    </source>
</evidence>
<evidence type="ECO:0000259" key="2">
    <source>
        <dbReference type="PROSITE" id="PS50994"/>
    </source>
</evidence>
<keyword evidence="1" id="KW-0694">RNA-binding</keyword>
<gene>
    <name evidence="3" type="ORF">O181_040869</name>
</gene>
<dbReference type="InterPro" id="IPR041588">
    <property type="entry name" value="Integrase_H2C2"/>
</dbReference>
<dbReference type="InterPro" id="IPR001584">
    <property type="entry name" value="Integrase_cat-core"/>
</dbReference>
<evidence type="ECO:0000256" key="1">
    <source>
        <dbReference type="ARBA" id="ARBA00022884"/>
    </source>
</evidence>
<dbReference type="PANTHER" id="PTHR37984">
    <property type="entry name" value="PROTEIN CBG26694"/>
    <property type="match status" value="1"/>
</dbReference>
<dbReference type="InterPro" id="IPR012337">
    <property type="entry name" value="RNaseH-like_sf"/>
</dbReference>
<evidence type="ECO:0000313" key="4">
    <source>
        <dbReference type="Proteomes" id="UP000765509"/>
    </source>
</evidence>
<dbReference type="InterPro" id="IPR036397">
    <property type="entry name" value="RNaseH_sf"/>
</dbReference>
<reference evidence="3" key="1">
    <citation type="submission" date="2021-03" db="EMBL/GenBank/DDBJ databases">
        <title>Draft genome sequence of rust myrtle Austropuccinia psidii MF-1, a brazilian biotype.</title>
        <authorList>
            <person name="Quecine M.C."/>
            <person name="Pachon D.M.R."/>
            <person name="Bonatelli M.L."/>
            <person name="Correr F.H."/>
            <person name="Franceschini L.M."/>
            <person name="Leite T.F."/>
            <person name="Margarido G.R.A."/>
            <person name="Almeida C.A."/>
            <person name="Ferrarezi J.A."/>
            <person name="Labate C.A."/>
        </authorList>
    </citation>
    <scope>NUCLEOTIDE SEQUENCE</scope>
    <source>
        <strain evidence="3">MF-1</strain>
    </source>
</reference>
<dbReference type="InterPro" id="IPR050951">
    <property type="entry name" value="Retrovirus_Pol_polyprotein"/>
</dbReference>
<accession>A0A9Q3DD50</accession>
<name>A0A9Q3DD50_9BASI</name>
<dbReference type="GO" id="GO:0005634">
    <property type="term" value="C:nucleus"/>
    <property type="evidence" value="ECO:0007669"/>
    <property type="project" value="UniProtKB-ARBA"/>
</dbReference>
<sequence length="240" mass="28294">MKVVDQSSNNLLLKECNNIPFSGHLSEDRKREKIKPCIWWLIWKKRVAEYYKSCERCQKANKYTRKILRIMIKIQEPSRPWEIFHVDRVTGLPPGGHSGNNALLVIIDRFSKTQIFLPCQKDDTGIDKVLLIWNRVVSWTGLFTKTISDRDFRFTSALCKSINQFFGTKLNFYTAYHPQTESLSERIIQTLEEMVRRVCAYCLELKYFDGFTHDWCNILLALELEYKTSVYSSTKKLLLF</sequence>
<dbReference type="AlphaFoldDB" id="A0A9Q3DD50"/>
<dbReference type="SUPFAM" id="SSF53098">
    <property type="entry name" value="Ribonuclease H-like"/>
    <property type="match status" value="1"/>
</dbReference>
<organism evidence="3 4">
    <name type="scientific">Austropuccinia psidii MF-1</name>
    <dbReference type="NCBI Taxonomy" id="1389203"/>
    <lineage>
        <taxon>Eukaryota</taxon>
        <taxon>Fungi</taxon>
        <taxon>Dikarya</taxon>
        <taxon>Basidiomycota</taxon>
        <taxon>Pucciniomycotina</taxon>
        <taxon>Pucciniomycetes</taxon>
        <taxon>Pucciniales</taxon>
        <taxon>Sphaerophragmiaceae</taxon>
        <taxon>Austropuccinia</taxon>
    </lineage>
</organism>
<dbReference type="PANTHER" id="PTHR37984:SF5">
    <property type="entry name" value="PROTEIN NYNRIN-LIKE"/>
    <property type="match status" value="1"/>
</dbReference>
<dbReference type="GO" id="GO:0015074">
    <property type="term" value="P:DNA integration"/>
    <property type="evidence" value="ECO:0007669"/>
    <property type="project" value="InterPro"/>
</dbReference>
<feature type="domain" description="Integrase catalytic" evidence="2">
    <location>
        <begin position="76"/>
        <end position="240"/>
    </location>
</feature>
<dbReference type="OrthoDB" id="2595244at2759"/>
<dbReference type="Proteomes" id="UP000765509">
    <property type="component" value="Unassembled WGS sequence"/>
</dbReference>
<dbReference type="EMBL" id="AVOT02016174">
    <property type="protein sequence ID" value="MBW0501154.1"/>
    <property type="molecule type" value="Genomic_DNA"/>
</dbReference>
<dbReference type="Gene3D" id="3.30.420.10">
    <property type="entry name" value="Ribonuclease H-like superfamily/Ribonuclease H"/>
    <property type="match status" value="1"/>
</dbReference>
<protein>
    <recommendedName>
        <fullName evidence="2">Integrase catalytic domain-containing protein</fullName>
    </recommendedName>
</protein>
<dbReference type="PROSITE" id="PS50994">
    <property type="entry name" value="INTEGRASE"/>
    <property type="match status" value="1"/>
</dbReference>